<proteinExistence type="predicted"/>
<dbReference type="Proteomes" id="UP000278807">
    <property type="component" value="Unassembled WGS sequence"/>
</dbReference>
<reference evidence="3" key="1">
    <citation type="submission" date="2017-02" db="UniProtKB">
        <authorList>
            <consortium name="WormBaseParasite"/>
        </authorList>
    </citation>
    <scope>IDENTIFICATION</scope>
</reference>
<sequence>MIRNWSNLDASISLKCKYIKVSGGGGGGDVSDQRYGSVQCDAVPRYVTFLFHIHAVDHWFPSEPASKFDASSVRPNGLKTGNDQQLEMCQVKNRLAHY</sequence>
<evidence type="ECO:0000313" key="3">
    <source>
        <dbReference type="WBParaSite" id="HNAJ_0001177501-mRNA-1"/>
    </source>
</evidence>
<dbReference type="WBParaSite" id="HNAJ_0001177501-mRNA-1">
    <property type="protein sequence ID" value="HNAJ_0001177501-mRNA-1"/>
    <property type="gene ID" value="HNAJ_0001177501"/>
</dbReference>
<gene>
    <name evidence="1" type="ORF">HNAJ_LOCUS11764</name>
</gene>
<dbReference type="EMBL" id="UZAE01013780">
    <property type="protein sequence ID" value="VDO11293.1"/>
    <property type="molecule type" value="Genomic_DNA"/>
</dbReference>
<keyword evidence="2" id="KW-1185">Reference proteome</keyword>
<protein>
    <submittedName>
        <fullName evidence="1 3">Uncharacterized protein</fullName>
    </submittedName>
</protein>
<name>A0A0R3TVD0_RODNA</name>
<organism evidence="3">
    <name type="scientific">Rodentolepis nana</name>
    <name type="common">Dwarf tapeworm</name>
    <name type="synonym">Hymenolepis nana</name>
    <dbReference type="NCBI Taxonomy" id="102285"/>
    <lineage>
        <taxon>Eukaryota</taxon>
        <taxon>Metazoa</taxon>
        <taxon>Spiralia</taxon>
        <taxon>Lophotrochozoa</taxon>
        <taxon>Platyhelminthes</taxon>
        <taxon>Cestoda</taxon>
        <taxon>Eucestoda</taxon>
        <taxon>Cyclophyllidea</taxon>
        <taxon>Hymenolepididae</taxon>
        <taxon>Rodentolepis</taxon>
    </lineage>
</organism>
<reference evidence="1 2" key="2">
    <citation type="submission" date="2018-11" db="EMBL/GenBank/DDBJ databases">
        <authorList>
            <consortium name="Pathogen Informatics"/>
        </authorList>
    </citation>
    <scope>NUCLEOTIDE SEQUENCE [LARGE SCALE GENOMIC DNA]</scope>
</reference>
<evidence type="ECO:0000313" key="2">
    <source>
        <dbReference type="Proteomes" id="UP000278807"/>
    </source>
</evidence>
<accession>A0A0R3TVD0</accession>
<dbReference type="AlphaFoldDB" id="A0A0R3TVD0"/>
<evidence type="ECO:0000313" key="1">
    <source>
        <dbReference type="EMBL" id="VDO11293.1"/>
    </source>
</evidence>